<comment type="caution">
    <text evidence="3">The sequence shown here is derived from an EMBL/GenBank/DDBJ whole genome shotgun (WGS) entry which is preliminary data.</text>
</comment>
<proteinExistence type="predicted"/>
<feature type="transmembrane region" description="Helical" evidence="1">
    <location>
        <begin position="130"/>
        <end position="148"/>
    </location>
</feature>
<feature type="transmembrane region" description="Helical" evidence="1">
    <location>
        <begin position="197"/>
        <end position="215"/>
    </location>
</feature>
<dbReference type="InterPro" id="IPR038731">
    <property type="entry name" value="RgtA/B/C-like"/>
</dbReference>
<evidence type="ECO:0000313" key="3">
    <source>
        <dbReference type="EMBL" id="HJA08373.1"/>
    </source>
</evidence>
<accession>A0A9D2KMB7</accession>
<keyword evidence="1" id="KW-0812">Transmembrane</keyword>
<dbReference type="Proteomes" id="UP000824225">
    <property type="component" value="Unassembled WGS sequence"/>
</dbReference>
<sequence>MASHAQGEIVSGNPIYFPLPFQKTRQGMTEINRKYLYITIFFLFVFLVLRTIGLYPICFSDEYQYSILSRIQPLSEAHLPNYLYLKIFNWTNIFGDGFLMGARIFNIIFFCSSAFFFYKISLNYTTSHQAIWVTILSLMAPINTYTAVFMPESLYYFLFIVCMWSLLRIEPHASSSAWLLPGAVLGLNALVKPHAQLLIPAVLLYMVFLFGTLSCDCKTRLQSLFKAVILFVVGIYAIKLGLGYLLAGTAGLNLAGRAYSSIHYDFLASLPNFLHSLRGHIRGILILFGFPLLAGLYNLFFRQSDSNGLSYQRKVCLLTCLIACLMIVQVAFFTANIAGTGPYEHASRLHFRYYNFIFPFFILMSTTVIDFSSLKRKLIFYSFLIIYGLFLIYCFFCQNTSVYSEFY</sequence>
<organism evidence="3 4">
    <name type="scientific">Candidatus Mailhella merdigallinarum</name>
    <dbReference type="NCBI Taxonomy" id="2838658"/>
    <lineage>
        <taxon>Bacteria</taxon>
        <taxon>Pseudomonadati</taxon>
        <taxon>Thermodesulfobacteriota</taxon>
        <taxon>Desulfovibrionia</taxon>
        <taxon>Desulfovibrionales</taxon>
        <taxon>Desulfovibrionaceae</taxon>
        <taxon>Mailhella</taxon>
    </lineage>
</organism>
<dbReference type="EMBL" id="DXAN01000011">
    <property type="protein sequence ID" value="HJA08373.1"/>
    <property type="molecule type" value="Genomic_DNA"/>
</dbReference>
<reference evidence="3" key="1">
    <citation type="journal article" date="2021" name="PeerJ">
        <title>Extensive microbial diversity within the chicken gut microbiome revealed by metagenomics and culture.</title>
        <authorList>
            <person name="Gilroy R."/>
            <person name="Ravi A."/>
            <person name="Getino M."/>
            <person name="Pursley I."/>
            <person name="Horton D.L."/>
            <person name="Alikhan N.F."/>
            <person name="Baker D."/>
            <person name="Gharbi K."/>
            <person name="Hall N."/>
            <person name="Watson M."/>
            <person name="Adriaenssens E.M."/>
            <person name="Foster-Nyarko E."/>
            <person name="Jarju S."/>
            <person name="Secka A."/>
            <person name="Antonio M."/>
            <person name="Oren A."/>
            <person name="Chaudhuri R.R."/>
            <person name="La Ragione R."/>
            <person name="Hildebrand F."/>
            <person name="Pallen M.J."/>
        </authorList>
    </citation>
    <scope>NUCLEOTIDE SEQUENCE</scope>
    <source>
        <strain evidence="3">CHK186-16707</strain>
    </source>
</reference>
<feature type="transmembrane region" description="Helical" evidence="1">
    <location>
        <begin position="378"/>
        <end position="401"/>
    </location>
</feature>
<feature type="transmembrane region" description="Helical" evidence="1">
    <location>
        <begin position="313"/>
        <end position="333"/>
    </location>
</feature>
<feature type="transmembrane region" description="Helical" evidence="1">
    <location>
        <begin position="98"/>
        <end position="118"/>
    </location>
</feature>
<feature type="domain" description="Glycosyltransferase RgtA/B/C/D-like" evidence="2">
    <location>
        <begin position="91"/>
        <end position="232"/>
    </location>
</feature>
<feature type="transmembrane region" description="Helical" evidence="1">
    <location>
        <begin position="227"/>
        <end position="247"/>
    </location>
</feature>
<name>A0A9D2KMB7_9BACT</name>
<feature type="transmembrane region" description="Helical" evidence="1">
    <location>
        <begin position="35"/>
        <end position="57"/>
    </location>
</feature>
<feature type="transmembrane region" description="Helical" evidence="1">
    <location>
        <begin position="353"/>
        <end position="371"/>
    </location>
</feature>
<feature type="transmembrane region" description="Helical" evidence="1">
    <location>
        <begin position="281"/>
        <end position="301"/>
    </location>
</feature>
<dbReference type="AlphaFoldDB" id="A0A9D2KMB7"/>
<dbReference type="Pfam" id="PF13231">
    <property type="entry name" value="PMT_2"/>
    <property type="match status" value="1"/>
</dbReference>
<evidence type="ECO:0000256" key="1">
    <source>
        <dbReference type="SAM" id="Phobius"/>
    </source>
</evidence>
<gene>
    <name evidence="3" type="ORF">H9962_04180</name>
</gene>
<protein>
    <submittedName>
        <fullName evidence="3">Glycosyltransferase family 39 protein</fullName>
    </submittedName>
</protein>
<keyword evidence="1" id="KW-0472">Membrane</keyword>
<reference evidence="3" key="2">
    <citation type="submission" date="2021-04" db="EMBL/GenBank/DDBJ databases">
        <authorList>
            <person name="Gilroy R."/>
        </authorList>
    </citation>
    <scope>NUCLEOTIDE SEQUENCE</scope>
    <source>
        <strain evidence="3">CHK186-16707</strain>
    </source>
</reference>
<evidence type="ECO:0000259" key="2">
    <source>
        <dbReference type="Pfam" id="PF13231"/>
    </source>
</evidence>
<keyword evidence="1" id="KW-1133">Transmembrane helix</keyword>
<evidence type="ECO:0000313" key="4">
    <source>
        <dbReference type="Proteomes" id="UP000824225"/>
    </source>
</evidence>